<dbReference type="eggNOG" id="COG3325">
    <property type="taxonomic scope" value="Bacteria"/>
</dbReference>
<feature type="domain" description="GH18" evidence="1">
    <location>
        <begin position="1"/>
        <end position="64"/>
    </location>
</feature>
<evidence type="ECO:0000313" key="2">
    <source>
        <dbReference type="EMBL" id="GAF09379.1"/>
    </source>
</evidence>
<dbReference type="PROSITE" id="PS51910">
    <property type="entry name" value="GH18_2"/>
    <property type="match status" value="1"/>
</dbReference>
<dbReference type="InterPro" id="IPR017853">
    <property type="entry name" value="GH"/>
</dbReference>
<dbReference type="Proteomes" id="UP000019364">
    <property type="component" value="Unassembled WGS sequence"/>
</dbReference>
<dbReference type="SUPFAM" id="SSF51445">
    <property type="entry name" value="(Trans)glycosidases"/>
    <property type="match status" value="1"/>
</dbReference>
<gene>
    <name evidence="2" type="ORF">JCM16418_3518</name>
</gene>
<dbReference type="STRING" id="1236976.JCM16418_3518"/>
<proteinExistence type="predicted"/>
<sequence length="64" mass="7080">MDDVAKAPYLTNGTGFISYDDEQSLTEKVKYLKSQGLAGIMFWEYGQNTGGQLLNAIYTAVQQP</sequence>
<dbReference type="RefSeq" id="WP_373280724.1">
    <property type="nucleotide sequence ID" value="NZ_BAVZ01000011.1"/>
</dbReference>
<protein>
    <submittedName>
        <fullName evidence="2">Chitinase</fullName>
    </submittedName>
</protein>
<organism evidence="2 3">
    <name type="scientific">Paenibacillus pini JCM 16418</name>
    <dbReference type="NCBI Taxonomy" id="1236976"/>
    <lineage>
        <taxon>Bacteria</taxon>
        <taxon>Bacillati</taxon>
        <taxon>Bacillota</taxon>
        <taxon>Bacilli</taxon>
        <taxon>Bacillales</taxon>
        <taxon>Paenibacillaceae</taxon>
        <taxon>Paenibacillus</taxon>
    </lineage>
</organism>
<dbReference type="GO" id="GO:0005975">
    <property type="term" value="P:carbohydrate metabolic process"/>
    <property type="evidence" value="ECO:0007669"/>
    <property type="project" value="InterPro"/>
</dbReference>
<evidence type="ECO:0000259" key="1">
    <source>
        <dbReference type="PROSITE" id="PS51910"/>
    </source>
</evidence>
<dbReference type="AlphaFoldDB" id="W7Z4V7"/>
<comment type="caution">
    <text evidence="2">The sequence shown here is derived from an EMBL/GenBank/DDBJ whole genome shotgun (WGS) entry which is preliminary data.</text>
</comment>
<dbReference type="Gene3D" id="3.20.20.80">
    <property type="entry name" value="Glycosidases"/>
    <property type="match status" value="1"/>
</dbReference>
<dbReference type="EMBL" id="BAVZ01000011">
    <property type="protein sequence ID" value="GAF09379.1"/>
    <property type="molecule type" value="Genomic_DNA"/>
</dbReference>
<reference evidence="2 3" key="1">
    <citation type="journal article" date="2014" name="Genome Announc.">
        <title>Draft Genome Sequence of Paenibacillus pini JCM 16418T, Isolated from the Rhizosphere of Pine Tree.</title>
        <authorList>
            <person name="Yuki M."/>
            <person name="Oshima K."/>
            <person name="Suda W."/>
            <person name="Oshida Y."/>
            <person name="Kitamura K."/>
            <person name="Iida Y."/>
            <person name="Hattori M."/>
            <person name="Ohkuma M."/>
        </authorList>
    </citation>
    <scope>NUCLEOTIDE SEQUENCE [LARGE SCALE GENOMIC DNA]</scope>
    <source>
        <strain evidence="2 3">JCM 16418</strain>
    </source>
</reference>
<accession>W7Z4V7</accession>
<dbReference type="InterPro" id="IPR001223">
    <property type="entry name" value="Glyco_hydro18_cat"/>
</dbReference>
<evidence type="ECO:0000313" key="3">
    <source>
        <dbReference type="Proteomes" id="UP000019364"/>
    </source>
</evidence>
<name>W7Z4V7_9BACL</name>
<dbReference type="Pfam" id="PF00704">
    <property type="entry name" value="Glyco_hydro_18"/>
    <property type="match status" value="1"/>
</dbReference>
<keyword evidence="3" id="KW-1185">Reference proteome</keyword>